<accession>A0A0M9A6W0</accession>
<reference evidence="7 8" key="1">
    <citation type="submission" date="2015-07" db="EMBL/GenBank/DDBJ databases">
        <title>The genome of Melipona quadrifasciata.</title>
        <authorList>
            <person name="Pan H."/>
            <person name="Kapheim K."/>
        </authorList>
    </citation>
    <scope>NUCLEOTIDE SEQUENCE [LARGE SCALE GENOMIC DNA]</scope>
    <source>
        <strain evidence="7">0111107301</strain>
        <tissue evidence="7">Whole body</tissue>
    </source>
</reference>
<proteinExistence type="inferred from homology"/>
<dbReference type="InterPro" id="IPR042269">
    <property type="entry name" value="Ser_carbopepase_S28_SKS"/>
</dbReference>
<keyword evidence="3 6" id="KW-0732">Signal</keyword>
<dbReference type="OrthoDB" id="1735038at2759"/>
<keyword evidence="5" id="KW-0325">Glycoprotein</keyword>
<dbReference type="GO" id="GO:0070008">
    <property type="term" value="F:serine-type exopeptidase activity"/>
    <property type="evidence" value="ECO:0007669"/>
    <property type="project" value="InterPro"/>
</dbReference>
<dbReference type="Pfam" id="PF05577">
    <property type="entry name" value="Peptidase_S28"/>
    <property type="match status" value="1"/>
</dbReference>
<keyword evidence="2 7" id="KW-0645">Protease</keyword>
<dbReference type="PANTHER" id="PTHR11010">
    <property type="entry name" value="PROTEASE S28 PRO-X CARBOXYPEPTIDASE-RELATED"/>
    <property type="match status" value="1"/>
</dbReference>
<name>A0A0M9A6W0_9HYME</name>
<dbReference type="GO" id="GO:0008239">
    <property type="term" value="F:dipeptidyl-peptidase activity"/>
    <property type="evidence" value="ECO:0007669"/>
    <property type="project" value="TreeGrafter"/>
</dbReference>
<dbReference type="PANTHER" id="PTHR11010:SF5">
    <property type="entry name" value="RE36938P-RELATED"/>
    <property type="match status" value="1"/>
</dbReference>
<keyword evidence="8" id="KW-1185">Reference proteome</keyword>
<dbReference type="EMBL" id="KQ435724">
    <property type="protein sequence ID" value="KOX78447.1"/>
    <property type="molecule type" value="Genomic_DNA"/>
</dbReference>
<dbReference type="FunFam" id="1.20.120.980:FF:000003">
    <property type="entry name" value="Serine protease 16"/>
    <property type="match status" value="1"/>
</dbReference>
<dbReference type="InterPro" id="IPR029058">
    <property type="entry name" value="AB_hydrolase_fold"/>
</dbReference>
<evidence type="ECO:0000256" key="2">
    <source>
        <dbReference type="ARBA" id="ARBA00022670"/>
    </source>
</evidence>
<evidence type="ECO:0000256" key="4">
    <source>
        <dbReference type="ARBA" id="ARBA00022801"/>
    </source>
</evidence>
<feature type="chain" id="PRO_5005831039" evidence="6">
    <location>
        <begin position="20"/>
        <end position="480"/>
    </location>
</feature>
<evidence type="ECO:0000256" key="6">
    <source>
        <dbReference type="SAM" id="SignalP"/>
    </source>
</evidence>
<dbReference type="Proteomes" id="UP000053105">
    <property type="component" value="Unassembled WGS sequence"/>
</dbReference>
<feature type="signal peptide" evidence="6">
    <location>
        <begin position="1"/>
        <end position="19"/>
    </location>
</feature>
<organism evidence="7 8">
    <name type="scientific">Melipona quadrifasciata</name>
    <dbReference type="NCBI Taxonomy" id="166423"/>
    <lineage>
        <taxon>Eukaryota</taxon>
        <taxon>Metazoa</taxon>
        <taxon>Ecdysozoa</taxon>
        <taxon>Arthropoda</taxon>
        <taxon>Hexapoda</taxon>
        <taxon>Insecta</taxon>
        <taxon>Pterygota</taxon>
        <taxon>Neoptera</taxon>
        <taxon>Endopterygota</taxon>
        <taxon>Hymenoptera</taxon>
        <taxon>Apocrita</taxon>
        <taxon>Aculeata</taxon>
        <taxon>Apoidea</taxon>
        <taxon>Anthophila</taxon>
        <taxon>Apidae</taxon>
        <taxon>Melipona</taxon>
    </lineage>
</organism>
<evidence type="ECO:0000256" key="5">
    <source>
        <dbReference type="ARBA" id="ARBA00023180"/>
    </source>
</evidence>
<dbReference type="Gene3D" id="1.20.120.980">
    <property type="entry name" value="Serine carboxypeptidase S28, SKS domain"/>
    <property type="match status" value="1"/>
</dbReference>
<sequence length="480" mass="55255">MVYPSFLLVLCLTCHLAHGVGLHGFHFHGLEEPRPLRKSDRENITEAWIQQPVDHFNPRDNRTWSMRYLENSRYFKENGPILIMIGGEWAISRGFLETGLMYGLASTHNAIMYYTEHRYYGKSKPTKDISSPSLQYLSVDQALADLARFIETRKRREGFENSTVVVFGGSYAGNVATWLRLKYPHLVQGALASSAPIFAKADFYEYYEVVTESLRRYSQKCVDKIKAAFEAVEKLLTAKNGPQKLKQYFNNLCDVPDVNSSHDREHFMNILVEQFGGTVQYNKVENGRTMIAACCEIMTNEQLGTPLQRLVHFVSNGNKCLQNNYEKFVKLYRNETWDAQPDIMRQWFYQTCTEYGYYQTTNSNKTSFGSSLSLRYFTDICTDLYGEYYNNEFLNVRIKRTNVMYGGLRPDLRNVIFTNGNVDPWHALSVLQDLNTLSPAIFINGSSHCRDLYSDSDTDVQDLIQARAKVRKIIGGWISS</sequence>
<evidence type="ECO:0000256" key="1">
    <source>
        <dbReference type="ARBA" id="ARBA00011079"/>
    </source>
</evidence>
<dbReference type="InterPro" id="IPR008758">
    <property type="entry name" value="Peptidase_S28"/>
</dbReference>
<evidence type="ECO:0000313" key="7">
    <source>
        <dbReference type="EMBL" id="KOX78447.1"/>
    </source>
</evidence>
<keyword evidence="4" id="KW-0378">Hydrolase</keyword>
<dbReference type="GO" id="GO:0006508">
    <property type="term" value="P:proteolysis"/>
    <property type="evidence" value="ECO:0007669"/>
    <property type="project" value="UniProtKB-KW"/>
</dbReference>
<dbReference type="SUPFAM" id="SSF53474">
    <property type="entry name" value="alpha/beta-Hydrolases"/>
    <property type="match status" value="1"/>
</dbReference>
<protein>
    <submittedName>
        <fullName evidence="7">Putative serine protease K12H4.7</fullName>
    </submittedName>
</protein>
<comment type="similarity">
    <text evidence="1">Belongs to the peptidase S28 family.</text>
</comment>
<gene>
    <name evidence="7" type="ORF">WN51_07854</name>
</gene>
<dbReference type="Gene3D" id="3.40.50.1820">
    <property type="entry name" value="alpha/beta hydrolase"/>
    <property type="match status" value="1"/>
</dbReference>
<dbReference type="AlphaFoldDB" id="A0A0M9A6W0"/>
<evidence type="ECO:0000313" key="8">
    <source>
        <dbReference type="Proteomes" id="UP000053105"/>
    </source>
</evidence>
<evidence type="ECO:0000256" key="3">
    <source>
        <dbReference type="ARBA" id="ARBA00022729"/>
    </source>
</evidence>